<feature type="transmembrane region" description="Helical" evidence="9">
    <location>
        <begin position="86"/>
        <end position="106"/>
    </location>
</feature>
<dbReference type="EC" id="3.4.23.36" evidence="9"/>
<keyword evidence="13" id="KW-1185">Reference proteome</keyword>
<keyword evidence="4 9" id="KW-0812">Transmembrane</keyword>
<name>A0A0R1LRF7_9LACO</name>
<evidence type="ECO:0000256" key="6">
    <source>
        <dbReference type="ARBA" id="ARBA00022801"/>
    </source>
</evidence>
<evidence type="ECO:0000313" key="13">
    <source>
        <dbReference type="Proteomes" id="UP000051160"/>
    </source>
</evidence>
<dbReference type="PATRIC" id="fig|1423776.4.peg.1043"/>
<dbReference type="NCBIfam" id="TIGR00077">
    <property type="entry name" value="lspA"/>
    <property type="match status" value="1"/>
</dbReference>
<dbReference type="UniPathway" id="UPA00665"/>
<evidence type="ECO:0000256" key="8">
    <source>
        <dbReference type="ARBA" id="ARBA00023136"/>
    </source>
</evidence>
<dbReference type="AlphaFoldDB" id="A0A0R1LRF7"/>
<keyword evidence="12" id="KW-0449">Lipoprotein</keyword>
<protein>
    <recommendedName>
        <fullName evidence="9">Lipoprotein signal peptidase</fullName>
        <ecNumber evidence="9">3.4.23.36</ecNumber>
    </recommendedName>
    <alternativeName>
        <fullName evidence="9">Prolipoprotein signal peptidase</fullName>
    </alternativeName>
    <alternativeName>
        <fullName evidence="9">Signal peptidase II</fullName>
        <shortName evidence="9">SPase II</shortName>
    </alternativeName>
</protein>
<feature type="active site" evidence="9">
    <location>
        <position position="141"/>
    </location>
</feature>
<feature type="transmembrane region" description="Helical" evidence="9">
    <location>
        <begin position="151"/>
        <end position="173"/>
    </location>
</feature>
<accession>A0A0R1LRF7</accession>
<feature type="transmembrane region" description="Helical" evidence="9">
    <location>
        <begin position="51"/>
        <end position="74"/>
    </location>
</feature>
<reference evidence="12 13" key="1">
    <citation type="journal article" date="2015" name="Genome Announc.">
        <title>Expanding the biotechnology potential of lactobacilli through comparative genomics of 213 strains and associated genera.</title>
        <authorList>
            <person name="Sun Z."/>
            <person name="Harris H.M."/>
            <person name="McCann A."/>
            <person name="Guo C."/>
            <person name="Argimon S."/>
            <person name="Zhang W."/>
            <person name="Yang X."/>
            <person name="Jeffery I.B."/>
            <person name="Cooney J.C."/>
            <person name="Kagawa T.F."/>
            <person name="Liu W."/>
            <person name="Song Y."/>
            <person name="Salvetti E."/>
            <person name="Wrobel A."/>
            <person name="Rasinkangas P."/>
            <person name="Parkhill J."/>
            <person name="Rea M.C."/>
            <person name="O'Sullivan O."/>
            <person name="Ritari J."/>
            <person name="Douillard F.P."/>
            <person name="Paul Ross R."/>
            <person name="Yang R."/>
            <person name="Briner A.E."/>
            <person name="Felis G.E."/>
            <person name="de Vos W.M."/>
            <person name="Barrangou R."/>
            <person name="Klaenhammer T.R."/>
            <person name="Caufield P.W."/>
            <person name="Cui Y."/>
            <person name="Zhang H."/>
            <person name="O'Toole P.W."/>
        </authorList>
    </citation>
    <scope>NUCLEOTIDE SEQUENCE [LARGE SCALE GENOMIC DNA]</scope>
    <source>
        <strain evidence="12 13">DSM 19909</strain>
    </source>
</reference>
<dbReference type="InterPro" id="IPR001872">
    <property type="entry name" value="Peptidase_A8"/>
</dbReference>
<evidence type="ECO:0000256" key="10">
    <source>
        <dbReference type="RuleBase" id="RU000594"/>
    </source>
</evidence>
<dbReference type="PROSITE" id="PS00855">
    <property type="entry name" value="SPASE_II"/>
    <property type="match status" value="1"/>
</dbReference>
<dbReference type="PANTHER" id="PTHR33695">
    <property type="entry name" value="LIPOPROTEIN SIGNAL PEPTIDASE"/>
    <property type="match status" value="1"/>
</dbReference>
<comment type="subcellular location">
    <subcellularLocation>
        <location evidence="9">Cell membrane</location>
        <topology evidence="9">Multi-pass membrane protein</topology>
    </subcellularLocation>
</comment>
<evidence type="ECO:0000256" key="7">
    <source>
        <dbReference type="ARBA" id="ARBA00022989"/>
    </source>
</evidence>
<keyword evidence="7 9" id="KW-1133">Transmembrane helix</keyword>
<dbReference type="Pfam" id="PF01252">
    <property type="entry name" value="Peptidase_A8"/>
    <property type="match status" value="1"/>
</dbReference>
<dbReference type="HAMAP" id="MF_00161">
    <property type="entry name" value="LspA"/>
    <property type="match status" value="1"/>
</dbReference>
<evidence type="ECO:0000256" key="3">
    <source>
        <dbReference type="ARBA" id="ARBA00022670"/>
    </source>
</evidence>
<organism evidence="12 13">
    <name type="scientific">Secundilactobacillus odoratitofui DSM 19909 = JCM 15043</name>
    <dbReference type="NCBI Taxonomy" id="1423776"/>
    <lineage>
        <taxon>Bacteria</taxon>
        <taxon>Bacillati</taxon>
        <taxon>Bacillota</taxon>
        <taxon>Bacilli</taxon>
        <taxon>Lactobacillales</taxon>
        <taxon>Lactobacillaceae</taxon>
        <taxon>Secundilactobacillus</taxon>
    </lineage>
</organism>
<dbReference type="GO" id="GO:0006508">
    <property type="term" value="P:proteolysis"/>
    <property type="evidence" value="ECO:0007669"/>
    <property type="project" value="UniProtKB-KW"/>
</dbReference>
<dbReference type="GO" id="GO:0004190">
    <property type="term" value="F:aspartic-type endopeptidase activity"/>
    <property type="evidence" value="ECO:0007669"/>
    <property type="project" value="UniProtKB-UniRule"/>
</dbReference>
<dbReference type="Proteomes" id="UP000051160">
    <property type="component" value="Unassembled WGS sequence"/>
</dbReference>
<evidence type="ECO:0000256" key="4">
    <source>
        <dbReference type="ARBA" id="ARBA00022692"/>
    </source>
</evidence>
<evidence type="ECO:0000256" key="9">
    <source>
        <dbReference type="HAMAP-Rule" id="MF_00161"/>
    </source>
</evidence>
<evidence type="ECO:0000256" key="2">
    <source>
        <dbReference type="ARBA" id="ARBA00022475"/>
    </source>
</evidence>
<dbReference type="EMBL" id="AZEE01000028">
    <property type="protein sequence ID" value="KRK98056.1"/>
    <property type="molecule type" value="Genomic_DNA"/>
</dbReference>
<sequence length="181" mass="20447">MLTQTYKISRQQMGPLLTGIAHTKGVCNLLIGVSTVFIILLFILDQWIKHTVVATIALGGTHTVVSGLLSLTYIRNDGAAWSMLAGQQWLFIIISLAALVVMIWFFIHYRHNWQYELGIAFMIAGTLGNFYDRLVNGFVVDMFQLDFINFPIFNFADSCLTIGVIWIMIVLFLEDQGEKHA</sequence>
<comment type="function">
    <text evidence="9 10">This protein specifically catalyzes the removal of signal peptides from prolipoproteins.</text>
</comment>
<feature type="transmembrane region" description="Helical" evidence="9">
    <location>
        <begin position="20"/>
        <end position="44"/>
    </location>
</feature>
<evidence type="ECO:0000313" key="12">
    <source>
        <dbReference type="EMBL" id="KRK98056.1"/>
    </source>
</evidence>
<comment type="catalytic activity">
    <reaction evidence="9 10">
        <text>Release of signal peptides from bacterial membrane prolipoproteins. Hydrolyzes -Xaa-Yaa-Zaa-|-(S,diacylglyceryl)Cys-, in which Xaa is hydrophobic (preferably Leu), and Yaa (Ala or Ser) and Zaa (Gly or Ala) have small, neutral side chains.</text>
        <dbReference type="EC" id="3.4.23.36"/>
    </reaction>
</comment>
<evidence type="ECO:0000256" key="11">
    <source>
        <dbReference type="RuleBase" id="RU004181"/>
    </source>
</evidence>
<keyword evidence="3 9" id="KW-0645">Protease</keyword>
<keyword evidence="5 9" id="KW-0064">Aspartyl protease</keyword>
<comment type="similarity">
    <text evidence="1 9 11">Belongs to the peptidase A8 family.</text>
</comment>
<evidence type="ECO:0000256" key="1">
    <source>
        <dbReference type="ARBA" id="ARBA00006139"/>
    </source>
</evidence>
<comment type="caution">
    <text evidence="12">The sequence shown here is derived from an EMBL/GenBank/DDBJ whole genome shotgun (WGS) entry which is preliminary data.</text>
</comment>
<keyword evidence="6 9" id="KW-0378">Hydrolase</keyword>
<feature type="active site" evidence="9">
    <location>
        <position position="157"/>
    </location>
</feature>
<gene>
    <name evidence="9" type="primary">lspA</name>
    <name evidence="12" type="ORF">FD04_GL001033</name>
</gene>
<evidence type="ECO:0000256" key="5">
    <source>
        <dbReference type="ARBA" id="ARBA00022750"/>
    </source>
</evidence>
<comment type="pathway">
    <text evidence="9">Protein modification; lipoprotein biosynthesis (signal peptide cleavage).</text>
</comment>
<dbReference type="STRING" id="1423776.FD04_GL001033"/>
<dbReference type="GO" id="GO:0005886">
    <property type="term" value="C:plasma membrane"/>
    <property type="evidence" value="ECO:0007669"/>
    <property type="project" value="UniProtKB-SubCell"/>
</dbReference>
<proteinExistence type="inferred from homology"/>
<keyword evidence="2 9" id="KW-1003">Cell membrane</keyword>
<dbReference type="PRINTS" id="PR00781">
    <property type="entry name" value="LIPOSIGPTASE"/>
</dbReference>
<feature type="transmembrane region" description="Helical" evidence="9">
    <location>
        <begin position="113"/>
        <end position="131"/>
    </location>
</feature>
<keyword evidence="8 9" id="KW-0472">Membrane</keyword>
<dbReference type="PANTHER" id="PTHR33695:SF1">
    <property type="entry name" value="LIPOPROTEIN SIGNAL PEPTIDASE"/>
    <property type="match status" value="1"/>
</dbReference>